<comment type="caution">
    <text evidence="2">The sequence shown here is derived from an EMBL/GenBank/DDBJ whole genome shotgun (WGS) entry which is preliminary data.</text>
</comment>
<sequence>MPRSGYDTTHIRMASNARPAGSDRTTGNSRNDKLRNGGNNNGDGGSGDGAKGDGNVHEDDESSEATSEQKPGRESKEGKPTREEITASIDKARPPLEGRGWTFWL</sequence>
<keyword evidence="3" id="KW-1185">Reference proteome</keyword>
<gene>
    <name evidence="2" type="ORF">Daus18300_008283</name>
</gene>
<evidence type="ECO:0000313" key="2">
    <source>
        <dbReference type="EMBL" id="KAL1862952.1"/>
    </source>
</evidence>
<reference evidence="2 3" key="1">
    <citation type="journal article" date="2024" name="IMA Fungus">
        <title>IMA Genome - F19 : A genome assembly and annotation guide to empower mycologists, including annotated draft genome sequences of Ceratocystis pirilliformis, Diaporthe australafricana, Fusarium ophioides, Paecilomyces lecythidis, and Sporothrix stenoceras.</title>
        <authorList>
            <person name="Aylward J."/>
            <person name="Wilson A.M."/>
            <person name="Visagie C.M."/>
            <person name="Spraker J."/>
            <person name="Barnes I."/>
            <person name="Buitendag C."/>
            <person name="Ceriani C."/>
            <person name="Del Mar Angel L."/>
            <person name="du Plessis D."/>
            <person name="Fuchs T."/>
            <person name="Gasser K."/>
            <person name="Kramer D."/>
            <person name="Li W."/>
            <person name="Munsamy K."/>
            <person name="Piso A."/>
            <person name="Price J.L."/>
            <person name="Sonnekus B."/>
            <person name="Thomas C."/>
            <person name="van der Nest A."/>
            <person name="van Dijk A."/>
            <person name="van Heerden A."/>
            <person name="van Vuuren N."/>
            <person name="Yilmaz N."/>
            <person name="Duong T.A."/>
            <person name="van der Merwe N.A."/>
            <person name="Wingfield M.J."/>
            <person name="Wingfield B.D."/>
        </authorList>
    </citation>
    <scope>NUCLEOTIDE SEQUENCE [LARGE SCALE GENOMIC DNA]</scope>
    <source>
        <strain evidence="2 3">CMW 18300</strain>
    </source>
</reference>
<accession>A0ABR3WJ17</accession>
<organism evidence="2 3">
    <name type="scientific">Diaporthe australafricana</name>
    <dbReference type="NCBI Taxonomy" id="127596"/>
    <lineage>
        <taxon>Eukaryota</taxon>
        <taxon>Fungi</taxon>
        <taxon>Dikarya</taxon>
        <taxon>Ascomycota</taxon>
        <taxon>Pezizomycotina</taxon>
        <taxon>Sordariomycetes</taxon>
        <taxon>Sordariomycetidae</taxon>
        <taxon>Diaporthales</taxon>
        <taxon>Diaporthaceae</taxon>
        <taxon>Diaporthe</taxon>
    </lineage>
</organism>
<name>A0ABR3WJ17_9PEZI</name>
<dbReference type="EMBL" id="JAWRVE010000076">
    <property type="protein sequence ID" value="KAL1862952.1"/>
    <property type="molecule type" value="Genomic_DNA"/>
</dbReference>
<protein>
    <submittedName>
        <fullName evidence="2">Uncharacterized protein</fullName>
    </submittedName>
</protein>
<feature type="region of interest" description="Disordered" evidence="1">
    <location>
        <begin position="1"/>
        <end position="105"/>
    </location>
</feature>
<proteinExistence type="predicted"/>
<feature type="compositionally biased region" description="Basic and acidic residues" evidence="1">
    <location>
        <begin position="70"/>
        <end position="96"/>
    </location>
</feature>
<evidence type="ECO:0000256" key="1">
    <source>
        <dbReference type="SAM" id="MobiDB-lite"/>
    </source>
</evidence>
<feature type="compositionally biased region" description="Gly residues" evidence="1">
    <location>
        <begin position="39"/>
        <end position="49"/>
    </location>
</feature>
<evidence type="ECO:0000313" key="3">
    <source>
        <dbReference type="Proteomes" id="UP001583177"/>
    </source>
</evidence>
<dbReference type="Proteomes" id="UP001583177">
    <property type="component" value="Unassembled WGS sequence"/>
</dbReference>